<dbReference type="PATRIC" id="fig|161398.10.peg.4076"/>
<dbReference type="GO" id="GO:0005886">
    <property type="term" value="C:plasma membrane"/>
    <property type="evidence" value="ECO:0007669"/>
    <property type="project" value="TreeGrafter"/>
</dbReference>
<proteinExistence type="predicted"/>
<dbReference type="PANTHER" id="PTHR34821">
    <property type="entry name" value="INNER MEMBRANE PROTEIN YDCZ"/>
    <property type="match status" value="1"/>
</dbReference>
<evidence type="ECO:0000313" key="3">
    <source>
        <dbReference type="Proteomes" id="UP000061457"/>
    </source>
</evidence>
<dbReference type="KEGG" id="pphe:PP2015_3980"/>
<dbReference type="Proteomes" id="UP000061457">
    <property type="component" value="Chromosome II"/>
</dbReference>
<accession>A0A0S2K7R1</accession>
<evidence type="ECO:0000313" key="2">
    <source>
        <dbReference type="EMBL" id="ALO44448.1"/>
    </source>
</evidence>
<keyword evidence="1" id="KW-0472">Membrane</keyword>
<dbReference type="AlphaFoldDB" id="A0A0S2K7R1"/>
<feature type="transmembrane region" description="Helical" evidence="1">
    <location>
        <begin position="6"/>
        <end position="25"/>
    </location>
</feature>
<dbReference type="PANTHER" id="PTHR34821:SF2">
    <property type="entry name" value="INNER MEMBRANE PROTEIN YDCZ"/>
    <property type="match status" value="1"/>
</dbReference>
<organism evidence="2 3">
    <name type="scientific">Pseudoalteromonas phenolica</name>
    <dbReference type="NCBI Taxonomy" id="161398"/>
    <lineage>
        <taxon>Bacteria</taxon>
        <taxon>Pseudomonadati</taxon>
        <taxon>Pseudomonadota</taxon>
        <taxon>Gammaproteobacteria</taxon>
        <taxon>Alteromonadales</taxon>
        <taxon>Pseudoalteromonadaceae</taxon>
        <taxon>Pseudoalteromonas</taxon>
    </lineage>
</organism>
<feature type="transmembrane region" description="Helical" evidence="1">
    <location>
        <begin position="104"/>
        <end position="122"/>
    </location>
</feature>
<dbReference type="InterPro" id="IPR006750">
    <property type="entry name" value="YdcZ"/>
</dbReference>
<dbReference type="RefSeq" id="WP_058032304.1">
    <property type="nucleotide sequence ID" value="NZ_CP013188.1"/>
</dbReference>
<keyword evidence="1" id="KW-0812">Transmembrane</keyword>
<feature type="transmembrane region" description="Helical" evidence="1">
    <location>
        <begin position="128"/>
        <end position="147"/>
    </location>
</feature>
<dbReference type="STRING" id="161398.PP2015_3980"/>
<reference evidence="2 3" key="1">
    <citation type="submission" date="2015-11" db="EMBL/GenBank/DDBJ databases">
        <authorList>
            <person name="Zhang Y."/>
            <person name="Guo Z."/>
        </authorList>
    </citation>
    <scope>NUCLEOTIDE SEQUENCE [LARGE SCALE GENOMIC DNA]</scope>
    <source>
        <strain evidence="2 3">KCTC 12086</strain>
    </source>
</reference>
<dbReference type="EMBL" id="CP013188">
    <property type="protein sequence ID" value="ALO44448.1"/>
    <property type="molecule type" value="Genomic_DNA"/>
</dbReference>
<keyword evidence="1" id="KW-1133">Transmembrane helix</keyword>
<evidence type="ECO:0000256" key="1">
    <source>
        <dbReference type="SAM" id="Phobius"/>
    </source>
</evidence>
<dbReference type="OrthoDB" id="7864805at2"/>
<gene>
    <name evidence="2" type="ORF">PP2015_3980</name>
</gene>
<keyword evidence="3" id="KW-1185">Reference proteome</keyword>
<feature type="transmembrane region" description="Helical" evidence="1">
    <location>
        <begin position="32"/>
        <end position="53"/>
    </location>
</feature>
<feature type="transmembrane region" description="Helical" evidence="1">
    <location>
        <begin position="73"/>
        <end position="92"/>
    </location>
</feature>
<name>A0A0S2K7R1_9GAMM</name>
<protein>
    <submittedName>
        <fullName evidence="2">Integral membrane protein</fullName>
    </submittedName>
</protein>
<dbReference type="Pfam" id="PF04657">
    <property type="entry name" value="DMT_YdcZ"/>
    <property type="match status" value="1"/>
</dbReference>
<sequence>MNSLGMLAILAGGCIAIQAAMNARLGVHLHSALLATSFAFLASFVLITSFIVLSQFKTLQITYNNIQLASVPWYLWFSCALSVVGVGAMYWLIPKMGAGMMMSYALTGQLVIAMLISHFGLFETPQKLITSSKLLGSTLLIVGIILINRD</sequence>